<accession>Q754B6</accession>
<dbReference type="AlphaFoldDB" id="Q754B6"/>
<protein>
    <submittedName>
        <fullName evidence="3">AFR154Cp</fullName>
    </submittedName>
</protein>
<dbReference type="eggNOG" id="KOG2595">
    <property type="taxonomic scope" value="Eukaryota"/>
</dbReference>
<dbReference type="InterPro" id="IPR000195">
    <property type="entry name" value="Rab-GAP-TBC_dom"/>
</dbReference>
<gene>
    <name evidence="3" type="ORF">AGOS_AFR154C</name>
</gene>
<reference evidence="4" key="2">
    <citation type="journal article" date="2013" name="G3 (Bethesda)">
        <title>Genomes of Ashbya fungi isolated from insects reveal four mating-type loci, numerous translocations, lack of transposons, and distinct gene duplications.</title>
        <authorList>
            <person name="Dietrich F.S."/>
            <person name="Voegeli S."/>
            <person name="Kuo S."/>
            <person name="Philippsen P."/>
        </authorList>
    </citation>
    <scope>GENOME REANNOTATION</scope>
    <source>
        <strain evidence="4">ATCC 10895 / CBS 109.51 / FGSC 9923 / NRRL Y-1056</strain>
    </source>
</reference>
<dbReference type="PROSITE" id="PS50086">
    <property type="entry name" value="TBC_RABGAP"/>
    <property type="match status" value="1"/>
</dbReference>
<dbReference type="GO" id="GO:0006888">
    <property type="term" value="P:endoplasmic reticulum to Golgi vesicle-mediated transport"/>
    <property type="evidence" value="ECO:0000318"/>
    <property type="project" value="GO_Central"/>
</dbReference>
<dbReference type="InterPro" id="IPR035969">
    <property type="entry name" value="Rab-GAP_TBC_sf"/>
</dbReference>
<dbReference type="KEGG" id="ago:AGOS_AFR154C"/>
<reference evidence="3 4" key="1">
    <citation type="journal article" date="2004" name="Science">
        <title>The Ashbya gossypii genome as a tool for mapping the ancient Saccharomyces cerevisiae genome.</title>
        <authorList>
            <person name="Dietrich F.S."/>
            <person name="Voegeli S."/>
            <person name="Brachat S."/>
            <person name="Lerch A."/>
            <person name="Gates K."/>
            <person name="Steiner S."/>
            <person name="Mohr C."/>
            <person name="Pohlmann R."/>
            <person name="Luedi P."/>
            <person name="Choi S."/>
            <person name="Wing R.A."/>
            <person name="Flavier A."/>
            <person name="Gaffney T.D."/>
            <person name="Philippsen P."/>
        </authorList>
    </citation>
    <scope>NUCLEOTIDE SEQUENCE [LARGE SCALE GENOMIC DNA]</scope>
    <source>
        <strain evidence="4">ATCC 10895 / CBS 109.51 / FGSC 9923 / NRRL Y-1056</strain>
    </source>
</reference>
<evidence type="ECO:0000259" key="2">
    <source>
        <dbReference type="PROSITE" id="PS50086"/>
    </source>
</evidence>
<dbReference type="Gene3D" id="1.10.472.80">
    <property type="entry name" value="Ypt/Rab-GAP domain of gyp1p, domain 3"/>
    <property type="match status" value="1"/>
</dbReference>
<organism evidence="3 4">
    <name type="scientific">Eremothecium gossypii (strain ATCC 10895 / CBS 109.51 / FGSC 9923 / NRRL Y-1056)</name>
    <name type="common">Yeast</name>
    <name type="synonym">Ashbya gossypii</name>
    <dbReference type="NCBI Taxonomy" id="284811"/>
    <lineage>
        <taxon>Eukaryota</taxon>
        <taxon>Fungi</taxon>
        <taxon>Dikarya</taxon>
        <taxon>Ascomycota</taxon>
        <taxon>Saccharomycotina</taxon>
        <taxon>Saccharomycetes</taxon>
        <taxon>Saccharomycetales</taxon>
        <taxon>Saccharomycetaceae</taxon>
        <taxon>Eremothecium</taxon>
    </lineage>
</organism>
<name>Q754B6_EREGS</name>
<dbReference type="InterPro" id="IPR045913">
    <property type="entry name" value="TBC20/Gyp8-like"/>
</dbReference>
<dbReference type="OMA" id="YLRDFMM"/>
<dbReference type="GO" id="GO:0005096">
    <property type="term" value="F:GTPase activator activity"/>
    <property type="evidence" value="ECO:0000318"/>
    <property type="project" value="GO_Central"/>
</dbReference>
<feature type="domain" description="Rab-GAP TBC" evidence="2">
    <location>
        <begin position="103"/>
        <end position="327"/>
    </location>
</feature>
<proteinExistence type="predicted"/>
<dbReference type="STRING" id="284811.Q754B6"/>
<dbReference type="Pfam" id="PF00566">
    <property type="entry name" value="RabGAP-TBC"/>
    <property type="match status" value="1"/>
</dbReference>
<dbReference type="FunCoup" id="Q754B6">
    <property type="interactions" value="73"/>
</dbReference>
<keyword evidence="1" id="KW-0343">GTPase activation</keyword>
<dbReference type="SUPFAM" id="SSF47923">
    <property type="entry name" value="Ypt/Rab-GAP domain of gyp1p"/>
    <property type="match status" value="1"/>
</dbReference>
<dbReference type="InParanoid" id="Q754B6"/>
<sequence length="550" mass="63102">MIILGALSGAGRGAIRTITATVGPDSHKEARDHGYGRTMSDSLFSSCDNISLTDSVFDHRSLTYFSNDEQRQLKLQIMQSCGASDQWEGRQKNLQLGVSRNGFVSHSLRRHFWHCILRGRVRVCPRAGVSEHPDEHQMELDVRRSFGFVENEGQKQKLRELLQATLVRFFRKYPSLRYYQGYHDVVSVILMVYYDALESDQFSTLQGSADDLLSSSVASSMSEATVLPDESTQSTVDTMFEVVEMFSLLYLRDFMMDSLDFTIDQLQVIPQLIKIRDVELFRQLHLDQVSPFFALSSILTIFSHDLKPCKNQLSPLYQIFDLVITSGNMMAPLVIYMELIVEHKEDLLRECDAQSDLFENITDLVHGAMQQVMQREQTTEQWQDVLERGRLFLEDHPLAATSSEVRKFRWLNPYSVLKENPGDGANYSLSELLDIVEREIAENERRKSMALASDALRNRIKNIRRICRSLVYFGSLWRWPIYIGIFALLIRVYSANFRELRPINIWYVLSSVLSGDSPITGIPFSFRLPGVGTKTWFLDPLRSLLPSSAR</sequence>
<dbReference type="HOGENOM" id="CLU_039465_3_0_1"/>
<dbReference type="PANTHER" id="PTHR20913">
    <property type="entry name" value="TBC1 DOMAIN FAMILY MEMBER 20/GTPASE"/>
    <property type="match status" value="1"/>
</dbReference>
<keyword evidence="4" id="KW-1185">Reference proteome</keyword>
<evidence type="ECO:0000313" key="3">
    <source>
        <dbReference type="EMBL" id="AAS53525.1"/>
    </source>
</evidence>
<dbReference type="PANTHER" id="PTHR20913:SF7">
    <property type="entry name" value="RE60063P"/>
    <property type="match status" value="1"/>
</dbReference>
<dbReference type="EMBL" id="AE016819">
    <property type="protein sequence ID" value="AAS53525.1"/>
    <property type="molecule type" value="Genomic_DNA"/>
</dbReference>
<dbReference type="FunFam" id="1.10.8.1310:FF:000005">
    <property type="entry name" value="GTPase-activating protein gyp10"/>
    <property type="match status" value="1"/>
</dbReference>
<dbReference type="OrthoDB" id="206700at2759"/>
<evidence type="ECO:0000313" key="4">
    <source>
        <dbReference type="Proteomes" id="UP000000591"/>
    </source>
</evidence>
<dbReference type="Proteomes" id="UP000000591">
    <property type="component" value="Chromosome VI"/>
</dbReference>
<dbReference type="RefSeq" id="NP_985701.1">
    <property type="nucleotide sequence ID" value="NM_211055.1"/>
</dbReference>
<dbReference type="GeneID" id="4621953"/>
<dbReference type="Gene3D" id="1.10.8.1310">
    <property type="match status" value="1"/>
</dbReference>
<evidence type="ECO:0000256" key="1">
    <source>
        <dbReference type="ARBA" id="ARBA00022468"/>
    </source>
</evidence>
<dbReference type="GO" id="GO:0005789">
    <property type="term" value="C:endoplasmic reticulum membrane"/>
    <property type="evidence" value="ECO:0000318"/>
    <property type="project" value="GO_Central"/>
</dbReference>